<organism evidence="4 5">
    <name type="scientific">Aspergillus chevalieri</name>
    <name type="common">Eurotium chevalieri</name>
    <dbReference type="NCBI Taxonomy" id="182096"/>
    <lineage>
        <taxon>Eukaryota</taxon>
        <taxon>Fungi</taxon>
        <taxon>Dikarya</taxon>
        <taxon>Ascomycota</taxon>
        <taxon>Pezizomycotina</taxon>
        <taxon>Eurotiomycetes</taxon>
        <taxon>Eurotiomycetidae</taxon>
        <taxon>Eurotiales</taxon>
        <taxon>Aspergillaceae</taxon>
        <taxon>Aspergillus</taxon>
        <taxon>Aspergillus subgen. Aspergillus</taxon>
    </lineage>
</organism>
<name>A0A7R7ZP25_ASPCH</name>
<evidence type="ECO:0000313" key="4">
    <source>
        <dbReference type="EMBL" id="BCR88264.1"/>
    </source>
</evidence>
<keyword evidence="5" id="KW-1185">Reference proteome</keyword>
<evidence type="ECO:0000256" key="1">
    <source>
        <dbReference type="ARBA" id="ARBA00022679"/>
    </source>
</evidence>
<proteinExistence type="predicted"/>
<dbReference type="InterPro" id="IPR023213">
    <property type="entry name" value="CAT-like_dom_sf"/>
</dbReference>
<keyword evidence="1" id="KW-0808">Transferase</keyword>
<evidence type="ECO:0000259" key="3">
    <source>
        <dbReference type="Pfam" id="PF22664"/>
    </source>
</evidence>
<dbReference type="EMBL" id="AP024419">
    <property type="protein sequence ID" value="BCR88264.1"/>
    <property type="molecule type" value="Genomic_DNA"/>
</dbReference>
<accession>A0A7R7ZP25</accession>
<dbReference type="Proteomes" id="UP000637239">
    <property type="component" value="Chromosome 4"/>
</dbReference>
<keyword evidence="2" id="KW-0012">Acyltransferase</keyword>
<evidence type="ECO:0000256" key="2">
    <source>
        <dbReference type="ARBA" id="ARBA00023315"/>
    </source>
</evidence>
<dbReference type="AlphaFoldDB" id="A0A7R7ZP25"/>
<dbReference type="PANTHER" id="PTHR31896:SF64">
    <property type="entry name" value="TRICHOTHECENE 3-O-ACETYLTRANSFERASE"/>
    <property type="match status" value="1"/>
</dbReference>
<dbReference type="PANTHER" id="PTHR31896">
    <property type="entry name" value="FAMILY REGULATORY PROTEIN, PUTATIVE (AFU_ORTHOLOGUE AFUA_3G14730)-RELATED"/>
    <property type="match status" value="1"/>
</dbReference>
<feature type="domain" description="Trichothecene 3-O-acetyltransferase-like N-terminal" evidence="3">
    <location>
        <begin position="23"/>
        <end position="176"/>
    </location>
</feature>
<dbReference type="KEGG" id="ache:ACHE_40828S"/>
<gene>
    <name evidence="4" type="ORF">ACHE_40828S</name>
</gene>
<reference evidence="4" key="1">
    <citation type="submission" date="2021-01" db="EMBL/GenBank/DDBJ databases">
        <authorList>
            <consortium name="Aspergillus chevalieri M1 genome sequencing consortium"/>
            <person name="Kazuki M."/>
            <person name="Futagami T."/>
        </authorList>
    </citation>
    <scope>NUCLEOTIDE SEQUENCE</scope>
    <source>
        <strain evidence="4">M1</strain>
    </source>
</reference>
<dbReference type="GO" id="GO:0016746">
    <property type="term" value="F:acyltransferase activity"/>
    <property type="evidence" value="ECO:0007669"/>
    <property type="project" value="UniProtKB-KW"/>
</dbReference>
<dbReference type="InterPro" id="IPR051283">
    <property type="entry name" value="Sec_Metabolite_Acyltrans"/>
</dbReference>
<dbReference type="Pfam" id="PF22664">
    <property type="entry name" value="TRI-like_N"/>
    <property type="match status" value="1"/>
</dbReference>
<dbReference type="RefSeq" id="XP_043136786.1">
    <property type="nucleotide sequence ID" value="XM_043279070.1"/>
</dbReference>
<sequence length="450" mass="49605">MQGTTAEVDAVLDILGQQPFLKIYTQICLCFSMPDNASDSAIINTLTNGLERLTASFPWVAGQVINEGASEDNTGVLKIKPLEKIPRLVVKDLRNDPSIPTMDGLRQAEFPMSMLDEEIICPCRTLPLPGTFDELPVFLVQANFITGGLLLSVVAEHGAMDMTGQGQIIRLMSKACRNEPFTDEEVKTGNLPRHNIIPLLDSSYEPGPELSYQIIKLPPIPPAPPAKSTWAYFSFQPSSLAALKALAIETLPSGYISTDDALTALIWQSITRARLPRLNSETNTTFARAIDVRRFLLIPQTYPGLIQNMTYHTSALQNLVHEPLGVVASWLRAAVDPETSTLGYNSRALATFLTRVADKTVFSFSAGMDLSRDLMLSSWASVRCYDLDLGLGVGCPEAVRRPRFDPFEGLIYLMPRSLRGGITAAVCLRDEDIERLRIDGEFMSYARYIG</sequence>
<reference evidence="4" key="2">
    <citation type="submission" date="2021-02" db="EMBL/GenBank/DDBJ databases">
        <title>Aspergillus chevalieri M1 genome sequence.</title>
        <authorList>
            <person name="Kadooka C."/>
            <person name="Mori K."/>
            <person name="Futagami T."/>
        </authorList>
    </citation>
    <scope>NUCLEOTIDE SEQUENCE</scope>
    <source>
        <strain evidence="4">M1</strain>
    </source>
</reference>
<protein>
    <recommendedName>
        <fullName evidence="3">Trichothecene 3-O-acetyltransferase-like N-terminal domain-containing protein</fullName>
    </recommendedName>
</protein>
<dbReference type="Gene3D" id="3.30.559.10">
    <property type="entry name" value="Chloramphenicol acetyltransferase-like domain"/>
    <property type="match status" value="2"/>
</dbReference>
<dbReference type="InterPro" id="IPR054710">
    <property type="entry name" value="Tri101-like_N"/>
</dbReference>
<evidence type="ECO:0000313" key="5">
    <source>
        <dbReference type="Proteomes" id="UP000637239"/>
    </source>
</evidence>
<dbReference type="GeneID" id="66982623"/>